<proteinExistence type="inferred from homology"/>
<dbReference type="PANTHER" id="PTHR35534:SF1">
    <property type="entry name" value="LARGE RIBOSOMAL SUBUNIT PROTEIN BL32"/>
    <property type="match status" value="1"/>
</dbReference>
<protein>
    <recommendedName>
        <fullName evidence="4 5">Large ribosomal subunit protein bL32</fullName>
    </recommendedName>
</protein>
<dbReference type="PANTHER" id="PTHR35534">
    <property type="entry name" value="50S RIBOSOMAL PROTEIN L32"/>
    <property type="match status" value="1"/>
</dbReference>
<dbReference type="InterPro" id="IPR011332">
    <property type="entry name" value="Ribosomal_zn-bd"/>
</dbReference>
<dbReference type="GO" id="GO:0015934">
    <property type="term" value="C:large ribosomal subunit"/>
    <property type="evidence" value="ECO:0007669"/>
    <property type="project" value="InterPro"/>
</dbReference>
<dbReference type="NCBIfam" id="TIGR01031">
    <property type="entry name" value="rpmF_bact"/>
    <property type="match status" value="1"/>
</dbReference>
<sequence length="58" mass="6671">MAVPKYKPSKARTKRRRTINMRLASPELSTCSNCGNSVSRHRVCQKCGFYRGRQIIDI</sequence>
<evidence type="ECO:0000256" key="4">
    <source>
        <dbReference type="ARBA" id="ARBA00035178"/>
    </source>
</evidence>
<dbReference type="InterPro" id="IPR044957">
    <property type="entry name" value="Ribosomal_bL32_bact"/>
</dbReference>
<dbReference type="InterPro" id="IPR002677">
    <property type="entry name" value="Ribosomal_bL32"/>
</dbReference>
<dbReference type="EMBL" id="JAATLM010000001">
    <property type="protein sequence ID" value="NIZ68642.1"/>
    <property type="molecule type" value="Genomic_DNA"/>
</dbReference>
<reference evidence="6" key="1">
    <citation type="submission" date="2020-03" db="EMBL/GenBank/DDBJ databases">
        <title>Spirochaetal bacteria isolated from arthropods constitute a novel genus Entomospira genus novum within the order Spirochaetales.</title>
        <authorList>
            <person name="Grana-Miraglia L."/>
            <person name="Sikutova S."/>
            <person name="Fingerle V."/>
            <person name="Sing A."/>
            <person name="Castillo-Ramirez S."/>
            <person name="Margos G."/>
            <person name="Rudolf I."/>
        </authorList>
    </citation>
    <scope>NUCLEOTIDE SEQUENCE</scope>
    <source>
        <strain evidence="6">BR149</strain>
    </source>
</reference>
<dbReference type="HAMAP" id="MF_00340">
    <property type="entry name" value="Ribosomal_bL32"/>
    <property type="match status" value="1"/>
</dbReference>
<evidence type="ECO:0000313" key="7">
    <source>
        <dbReference type="Proteomes" id="UP000778951"/>
    </source>
</evidence>
<keyword evidence="3 5" id="KW-0687">Ribonucleoprotein</keyword>
<keyword evidence="2 5" id="KW-0689">Ribosomal protein</keyword>
<dbReference type="GO" id="GO:0003735">
    <property type="term" value="F:structural constituent of ribosome"/>
    <property type="evidence" value="ECO:0007669"/>
    <property type="project" value="InterPro"/>
</dbReference>
<comment type="caution">
    <text evidence="6">The sequence shown here is derived from an EMBL/GenBank/DDBJ whole genome shotgun (WGS) entry which is preliminary data.</text>
</comment>
<gene>
    <name evidence="5 6" type="primary">rpmF</name>
    <name evidence="6" type="ORF">HCT48_00190</name>
</gene>
<accession>A0A968GGJ2</accession>
<evidence type="ECO:0000256" key="3">
    <source>
        <dbReference type="ARBA" id="ARBA00023274"/>
    </source>
</evidence>
<keyword evidence="7" id="KW-1185">Reference proteome</keyword>
<dbReference type="AlphaFoldDB" id="A0A968GGJ2"/>
<comment type="similarity">
    <text evidence="1 5">Belongs to the bacterial ribosomal protein bL32 family.</text>
</comment>
<dbReference type="SUPFAM" id="SSF57829">
    <property type="entry name" value="Zn-binding ribosomal proteins"/>
    <property type="match status" value="1"/>
</dbReference>
<name>A0A968GGJ2_9SPIO</name>
<dbReference type="Proteomes" id="UP000778951">
    <property type="component" value="Unassembled WGS sequence"/>
</dbReference>
<evidence type="ECO:0000256" key="1">
    <source>
        <dbReference type="ARBA" id="ARBA00008560"/>
    </source>
</evidence>
<dbReference type="GO" id="GO:0006412">
    <property type="term" value="P:translation"/>
    <property type="evidence" value="ECO:0007669"/>
    <property type="project" value="UniProtKB-UniRule"/>
</dbReference>
<dbReference type="RefSeq" id="WP_167694714.1">
    <property type="nucleotide sequence ID" value="NZ_CP118181.1"/>
</dbReference>
<evidence type="ECO:0000256" key="2">
    <source>
        <dbReference type="ARBA" id="ARBA00022980"/>
    </source>
</evidence>
<evidence type="ECO:0000313" key="6">
    <source>
        <dbReference type="EMBL" id="NIZ68642.1"/>
    </source>
</evidence>
<evidence type="ECO:0000256" key="5">
    <source>
        <dbReference type="HAMAP-Rule" id="MF_00340"/>
    </source>
</evidence>
<dbReference type="Pfam" id="PF01783">
    <property type="entry name" value="Ribosomal_L32p"/>
    <property type="match status" value="1"/>
</dbReference>
<organism evidence="6 7">
    <name type="scientific">Entomospira culicis</name>
    <dbReference type="NCBI Taxonomy" id="2719989"/>
    <lineage>
        <taxon>Bacteria</taxon>
        <taxon>Pseudomonadati</taxon>
        <taxon>Spirochaetota</taxon>
        <taxon>Spirochaetia</taxon>
        <taxon>Spirochaetales</taxon>
        <taxon>Spirochaetaceae</taxon>
        <taxon>Entomospira</taxon>
    </lineage>
</organism>